<dbReference type="AlphaFoldDB" id="A0A5D2B446"/>
<proteinExistence type="predicted"/>
<organism evidence="1 2">
    <name type="scientific">Gossypium darwinii</name>
    <name type="common">Darwin's cotton</name>
    <name type="synonym">Gossypium barbadense var. darwinii</name>
    <dbReference type="NCBI Taxonomy" id="34276"/>
    <lineage>
        <taxon>Eukaryota</taxon>
        <taxon>Viridiplantae</taxon>
        <taxon>Streptophyta</taxon>
        <taxon>Embryophyta</taxon>
        <taxon>Tracheophyta</taxon>
        <taxon>Spermatophyta</taxon>
        <taxon>Magnoliopsida</taxon>
        <taxon>eudicotyledons</taxon>
        <taxon>Gunneridae</taxon>
        <taxon>Pentapetalae</taxon>
        <taxon>rosids</taxon>
        <taxon>malvids</taxon>
        <taxon>Malvales</taxon>
        <taxon>Malvaceae</taxon>
        <taxon>Malvoideae</taxon>
        <taxon>Gossypium</taxon>
    </lineage>
</organism>
<evidence type="ECO:0000313" key="1">
    <source>
        <dbReference type="EMBL" id="TYG50833.1"/>
    </source>
</evidence>
<evidence type="ECO:0000313" key="2">
    <source>
        <dbReference type="Proteomes" id="UP000323506"/>
    </source>
</evidence>
<accession>A0A5D2B446</accession>
<keyword evidence="2" id="KW-1185">Reference proteome</keyword>
<dbReference type="Proteomes" id="UP000323506">
    <property type="component" value="Chromosome D10"/>
</dbReference>
<name>A0A5D2B446_GOSDA</name>
<gene>
    <name evidence="1" type="ORF">ES288_D10G207900v1</name>
</gene>
<protein>
    <submittedName>
        <fullName evidence="1">Uncharacterized protein</fullName>
    </submittedName>
</protein>
<dbReference type="EMBL" id="CM017710">
    <property type="protein sequence ID" value="TYG50833.1"/>
    <property type="molecule type" value="Genomic_DNA"/>
</dbReference>
<sequence>MSIVLPSPTWHINPSFKAFTALAVLAHVKEGLAHCLCLKTSPSGKYFALKTLKHKVSFCVVSFQTCLPNKAKLNRCIFRKPIPLIPFCKHNRSQAIIAQSLAFSLFVHHMRLNFE</sequence>
<reference evidence="1 2" key="1">
    <citation type="submission" date="2019-06" db="EMBL/GenBank/DDBJ databases">
        <title>WGS assembly of Gossypium darwinii.</title>
        <authorList>
            <person name="Chen Z.J."/>
            <person name="Sreedasyam A."/>
            <person name="Ando A."/>
            <person name="Song Q."/>
            <person name="De L."/>
            <person name="Hulse-Kemp A."/>
            <person name="Ding M."/>
            <person name="Ye W."/>
            <person name="Kirkbride R."/>
            <person name="Jenkins J."/>
            <person name="Plott C."/>
            <person name="Lovell J."/>
            <person name="Lin Y.-M."/>
            <person name="Vaughn R."/>
            <person name="Liu B."/>
            <person name="Li W."/>
            <person name="Simpson S."/>
            <person name="Scheffler B."/>
            <person name="Saski C."/>
            <person name="Grover C."/>
            <person name="Hu G."/>
            <person name="Conover J."/>
            <person name="Carlson J."/>
            <person name="Shu S."/>
            <person name="Boston L."/>
            <person name="Williams M."/>
            <person name="Peterson D."/>
            <person name="Mcgee K."/>
            <person name="Jones D."/>
            <person name="Wendel J."/>
            <person name="Stelly D."/>
            <person name="Grimwood J."/>
            <person name="Schmutz J."/>
        </authorList>
    </citation>
    <scope>NUCLEOTIDE SEQUENCE [LARGE SCALE GENOMIC DNA]</scope>
    <source>
        <strain evidence="1">1808015.09</strain>
    </source>
</reference>